<dbReference type="BioCyc" id="RCHA213810:RUM_RS08245-MONOMER"/>
<sequence>MNNLETLFIDAKRGIFQINGKDLKGVAEFKLTFSGGIIKLTTTEAFYADGTKFDKNECASEVWKSRT</sequence>
<dbReference type="AlphaFoldDB" id="D4LDS5"/>
<reference evidence="1" key="1">
    <citation type="submission" date="2010-03" db="EMBL/GenBank/DDBJ databases">
        <title>The genome sequence of Ruminococcus sp. 18P13.</title>
        <authorList>
            <consortium name="metaHIT consortium -- http://www.metahit.eu/"/>
            <person name="Pajon A."/>
            <person name="Turner K."/>
            <person name="Parkhill J."/>
            <person name="Bernalier A."/>
        </authorList>
    </citation>
    <scope>NUCLEOTIDE SEQUENCE [LARGE SCALE GENOMIC DNA]</scope>
    <source>
        <strain evidence="1">Type strain: 18P13</strain>
    </source>
</reference>
<proteinExistence type="predicted"/>
<evidence type="ECO:0000313" key="2">
    <source>
        <dbReference type="Proteomes" id="UP000007054"/>
    </source>
</evidence>
<organism evidence="1 2">
    <name type="scientific">Ruminococcus champanellensis (strain DSM 18848 / JCM 17042 / KCTC 15320 / 18P13)</name>
    <dbReference type="NCBI Taxonomy" id="213810"/>
    <lineage>
        <taxon>Bacteria</taxon>
        <taxon>Bacillati</taxon>
        <taxon>Bacillota</taxon>
        <taxon>Clostridia</taxon>
        <taxon>Eubacteriales</taxon>
        <taxon>Oscillospiraceae</taxon>
        <taxon>Ruminococcus</taxon>
    </lineage>
</organism>
<protein>
    <submittedName>
        <fullName evidence="1">Uncharacterized protein</fullName>
    </submittedName>
</protein>
<dbReference type="RefSeq" id="WP_015558676.1">
    <property type="nucleotide sequence ID" value="NC_021039.1"/>
</dbReference>
<gene>
    <name evidence="1" type="ordered locus">RUM_16950</name>
</gene>
<dbReference type="Proteomes" id="UP000007054">
    <property type="component" value="Chromosome"/>
</dbReference>
<dbReference type="KEGG" id="rch:RUM_16950"/>
<reference evidence="1" key="2">
    <citation type="submission" date="2010-03" db="EMBL/GenBank/DDBJ databases">
        <authorList>
            <person name="Pajon A."/>
        </authorList>
    </citation>
    <scope>NUCLEOTIDE SEQUENCE</scope>
    <source>
        <strain evidence="1">Type strain: 18P13</strain>
    </source>
</reference>
<accession>D4LDS5</accession>
<evidence type="ECO:0000313" key="1">
    <source>
        <dbReference type="EMBL" id="CBL17770.1"/>
    </source>
</evidence>
<dbReference type="GeneID" id="83156401"/>
<keyword evidence="2" id="KW-1185">Reference proteome</keyword>
<name>D4LDS5_RUMC1</name>
<dbReference type="STRING" id="213810.RUM_16950"/>
<dbReference type="HOGENOM" id="CLU_2809830_0_0_9"/>
<dbReference type="EMBL" id="FP929052">
    <property type="protein sequence ID" value="CBL17770.1"/>
    <property type="molecule type" value="Genomic_DNA"/>
</dbReference>
<dbReference type="PATRIC" id="fig|213810.4.peg.1590"/>